<dbReference type="EMBL" id="BSXT01000762">
    <property type="protein sequence ID" value="GMF33682.1"/>
    <property type="molecule type" value="Genomic_DNA"/>
</dbReference>
<proteinExistence type="predicted"/>
<reference evidence="2" key="1">
    <citation type="submission" date="2023-04" db="EMBL/GenBank/DDBJ databases">
        <title>Phytophthora fragariaefolia NBRC 109709.</title>
        <authorList>
            <person name="Ichikawa N."/>
            <person name="Sato H."/>
            <person name="Tonouchi N."/>
        </authorList>
    </citation>
    <scope>NUCLEOTIDE SEQUENCE</scope>
    <source>
        <strain evidence="2">NBRC 109709</strain>
    </source>
</reference>
<gene>
    <name evidence="2" type="ORF">Pfra01_000841500</name>
</gene>
<evidence type="ECO:0000313" key="3">
    <source>
        <dbReference type="Proteomes" id="UP001165121"/>
    </source>
</evidence>
<organism evidence="2 3">
    <name type="scientific">Phytophthora fragariaefolia</name>
    <dbReference type="NCBI Taxonomy" id="1490495"/>
    <lineage>
        <taxon>Eukaryota</taxon>
        <taxon>Sar</taxon>
        <taxon>Stramenopiles</taxon>
        <taxon>Oomycota</taxon>
        <taxon>Peronosporomycetes</taxon>
        <taxon>Peronosporales</taxon>
        <taxon>Peronosporaceae</taxon>
        <taxon>Phytophthora</taxon>
    </lineage>
</organism>
<accession>A0A9W6X8N6</accession>
<sequence length="125" mass="13150">MRVRAIADVLRDSLLLKDALRVVAEQFEPDATPFSNAGDNGQEVAAGPTLVGYGLGSFCASSNAVHQLGFLLALKEALDAGETTATATAEVAAGADSAQHRAEIFDPAMNQVRRAATLLWKRGRP</sequence>
<keyword evidence="3" id="KW-1185">Reference proteome</keyword>
<dbReference type="InterPro" id="IPR012942">
    <property type="entry name" value="SRR1-like"/>
</dbReference>
<dbReference type="Proteomes" id="UP001165121">
    <property type="component" value="Unassembled WGS sequence"/>
</dbReference>
<evidence type="ECO:0000259" key="1">
    <source>
        <dbReference type="Pfam" id="PF07985"/>
    </source>
</evidence>
<dbReference type="AlphaFoldDB" id="A0A9W6X8N6"/>
<dbReference type="Pfam" id="PF07985">
    <property type="entry name" value="SRR1"/>
    <property type="match status" value="1"/>
</dbReference>
<name>A0A9W6X8N6_9STRA</name>
<comment type="caution">
    <text evidence="2">The sequence shown here is derived from an EMBL/GenBank/DDBJ whole genome shotgun (WGS) entry which is preliminary data.</text>
</comment>
<feature type="domain" description="SRR1-like" evidence="1">
    <location>
        <begin position="49"/>
        <end position="112"/>
    </location>
</feature>
<protein>
    <submittedName>
        <fullName evidence="2">Unnamed protein product</fullName>
    </submittedName>
</protein>
<evidence type="ECO:0000313" key="2">
    <source>
        <dbReference type="EMBL" id="GMF33682.1"/>
    </source>
</evidence>
<dbReference type="OrthoDB" id="551431at2759"/>